<dbReference type="Proteomes" id="UP000029725">
    <property type="component" value="Unassembled WGS sequence"/>
</dbReference>
<evidence type="ECO:0000256" key="2">
    <source>
        <dbReference type="SAM" id="SignalP"/>
    </source>
</evidence>
<dbReference type="HOGENOM" id="CLU_1133825_0_0_1"/>
<dbReference type="AlphaFoldDB" id="A0A098VVB2"/>
<organism evidence="3 4">
    <name type="scientific">Mitosporidium daphniae</name>
    <dbReference type="NCBI Taxonomy" id="1485682"/>
    <lineage>
        <taxon>Eukaryota</taxon>
        <taxon>Fungi</taxon>
        <taxon>Fungi incertae sedis</taxon>
        <taxon>Microsporidia</taxon>
        <taxon>Mitosporidium</taxon>
    </lineage>
</organism>
<keyword evidence="2" id="KW-0732">Signal</keyword>
<evidence type="ECO:0000256" key="1">
    <source>
        <dbReference type="SAM" id="MobiDB-lite"/>
    </source>
</evidence>
<accession>A0A098VVB2</accession>
<feature type="chain" id="PRO_5001950484" evidence="2">
    <location>
        <begin position="25"/>
        <end position="245"/>
    </location>
</feature>
<dbReference type="VEuPathDB" id="MicrosporidiaDB:DI09_12p250"/>
<name>A0A098VVB2_9MICR</name>
<dbReference type="EMBL" id="JMKJ01000033">
    <property type="protein sequence ID" value="KGG52857.1"/>
    <property type="molecule type" value="Genomic_DNA"/>
</dbReference>
<evidence type="ECO:0000313" key="3">
    <source>
        <dbReference type="EMBL" id="KGG52857.1"/>
    </source>
</evidence>
<keyword evidence="4" id="KW-1185">Reference proteome</keyword>
<gene>
    <name evidence="3" type="ORF">DI09_12p250</name>
</gene>
<sequence>MLPPTTRLIAFSTLLSFASPLAENQIPTTGVWAFHTEPISILTRNLGKVPVYHTQMPSFPIENSDLEFPSITSPVDSLDGITTIIQATTSEIILKATKVKGSYKTIIQLPAQHQLIDGSLPFQQCNPDNEIGFLVGNCETPRTVTAFIPIIFSHVDDVPKSLIVSTLALFSAIPVEKNSPNTMMGKSSPSAVKPTAINSCPMASALFSSLNPIPAMNSAQMAPRSNSSGSENLAKSRSLQVSSVF</sequence>
<dbReference type="GeneID" id="25258254"/>
<feature type="region of interest" description="Disordered" evidence="1">
    <location>
        <begin position="218"/>
        <end position="245"/>
    </location>
</feature>
<dbReference type="RefSeq" id="XP_013239284.1">
    <property type="nucleotide sequence ID" value="XM_013383830.1"/>
</dbReference>
<reference evidence="3 4" key="1">
    <citation type="submission" date="2014-04" db="EMBL/GenBank/DDBJ databases">
        <title>A new species of microsporidia sheds light on the evolution of extreme parasitism.</title>
        <authorList>
            <person name="Haag K.L."/>
            <person name="James T.Y."/>
            <person name="Larsson R."/>
            <person name="Schaer T.M."/>
            <person name="Refardt D."/>
            <person name="Pombert J.-F."/>
            <person name="Ebert D."/>
        </authorList>
    </citation>
    <scope>NUCLEOTIDE SEQUENCE [LARGE SCALE GENOMIC DNA]</scope>
    <source>
        <strain evidence="3 4">UGP3</strain>
        <tissue evidence="3">Spores</tissue>
    </source>
</reference>
<proteinExistence type="predicted"/>
<comment type="caution">
    <text evidence="3">The sequence shown here is derived from an EMBL/GenBank/DDBJ whole genome shotgun (WGS) entry which is preliminary data.</text>
</comment>
<protein>
    <submittedName>
        <fullName evidence="3">Uncharacterized protein</fullName>
    </submittedName>
</protein>
<feature type="signal peptide" evidence="2">
    <location>
        <begin position="1"/>
        <end position="24"/>
    </location>
</feature>
<evidence type="ECO:0000313" key="4">
    <source>
        <dbReference type="Proteomes" id="UP000029725"/>
    </source>
</evidence>